<feature type="region of interest" description="Disordered" evidence="1">
    <location>
        <begin position="1"/>
        <end position="34"/>
    </location>
</feature>
<dbReference type="Proteomes" id="UP000277094">
    <property type="component" value="Unassembled WGS sequence"/>
</dbReference>
<accession>A0A3N0DSH4</accession>
<name>A0A3N0DSH4_9ACTN</name>
<organism evidence="2 3">
    <name type="scientific">Nocardioides marmorisolisilvae</name>
    <dbReference type="NCBI Taxonomy" id="1542737"/>
    <lineage>
        <taxon>Bacteria</taxon>
        <taxon>Bacillati</taxon>
        <taxon>Actinomycetota</taxon>
        <taxon>Actinomycetes</taxon>
        <taxon>Propionibacteriales</taxon>
        <taxon>Nocardioidaceae</taxon>
        <taxon>Nocardioides</taxon>
    </lineage>
</organism>
<dbReference type="OrthoDB" id="3537879at2"/>
<evidence type="ECO:0000313" key="3">
    <source>
        <dbReference type="Proteomes" id="UP000277094"/>
    </source>
</evidence>
<dbReference type="AlphaFoldDB" id="A0A3N0DSH4"/>
<proteinExistence type="predicted"/>
<keyword evidence="3" id="KW-1185">Reference proteome</keyword>
<protein>
    <recommendedName>
        <fullName evidence="4">DUF1877 family protein</fullName>
    </recommendedName>
</protein>
<reference evidence="2 3" key="1">
    <citation type="submission" date="2018-11" db="EMBL/GenBank/DDBJ databases">
        <authorList>
            <person name="Li F."/>
        </authorList>
    </citation>
    <scope>NUCLEOTIDE SEQUENCE [LARGE SCALE GENOMIC DNA]</scope>
    <source>
        <strain evidence="2 3">KIS18-7</strain>
    </source>
</reference>
<evidence type="ECO:0000256" key="1">
    <source>
        <dbReference type="SAM" id="MobiDB-lite"/>
    </source>
</evidence>
<sequence>MITEYFMASDDDAAAETIDRTGGPSAPPDAAEESAELFGRRAPDTRSAISYSVLDGNGIEPTVQLSSLEALLTGRDIDELFDEHDAIDLVIASRDGGEGLVVRLPDALTRALERATETRLREVAVPWSQTEEFWGDADPSDLAEWLIDLADFVREGSGETLYCWVSV</sequence>
<dbReference type="RefSeq" id="WP_123232960.1">
    <property type="nucleotide sequence ID" value="NZ_RJSG01000002.1"/>
</dbReference>
<comment type="caution">
    <text evidence="2">The sequence shown here is derived from an EMBL/GenBank/DDBJ whole genome shotgun (WGS) entry which is preliminary data.</text>
</comment>
<dbReference type="EMBL" id="RJSG01000002">
    <property type="protein sequence ID" value="RNL78461.1"/>
    <property type="molecule type" value="Genomic_DNA"/>
</dbReference>
<evidence type="ECO:0008006" key="4">
    <source>
        <dbReference type="Google" id="ProtNLM"/>
    </source>
</evidence>
<evidence type="ECO:0000313" key="2">
    <source>
        <dbReference type="EMBL" id="RNL78461.1"/>
    </source>
</evidence>
<gene>
    <name evidence="2" type="ORF">EFL95_05035</name>
</gene>